<accession>A0A543AMP0</accession>
<dbReference type="GO" id="GO:1901137">
    <property type="term" value="P:carbohydrate derivative biosynthetic process"/>
    <property type="evidence" value="ECO:0007669"/>
    <property type="project" value="UniProtKB-ARBA"/>
</dbReference>
<evidence type="ECO:0000256" key="3">
    <source>
        <dbReference type="ARBA" id="ARBA00022679"/>
    </source>
</evidence>
<keyword evidence="3 7" id="KW-0808">Transferase</keyword>
<dbReference type="CDD" id="cd03794">
    <property type="entry name" value="GT4_WbuB-like"/>
    <property type="match status" value="1"/>
</dbReference>
<feature type="domain" description="Glycosyl transferase family 1" evidence="5">
    <location>
        <begin position="246"/>
        <end position="400"/>
    </location>
</feature>
<dbReference type="OrthoDB" id="3180470at2"/>
<protein>
    <recommendedName>
        <fullName evidence="1">D-inositol 3-phosphate glycosyltransferase</fullName>
    </recommendedName>
</protein>
<dbReference type="Pfam" id="PF13579">
    <property type="entry name" value="Glyco_trans_4_4"/>
    <property type="match status" value="1"/>
</dbReference>
<dbReference type="InterPro" id="IPR050194">
    <property type="entry name" value="Glycosyltransferase_grp1"/>
</dbReference>
<organism evidence="7 8">
    <name type="scientific">Enteractinococcus coprophilus</name>
    <dbReference type="NCBI Taxonomy" id="1027633"/>
    <lineage>
        <taxon>Bacteria</taxon>
        <taxon>Bacillati</taxon>
        <taxon>Actinomycetota</taxon>
        <taxon>Actinomycetes</taxon>
        <taxon>Micrococcales</taxon>
        <taxon>Micrococcaceae</taxon>
    </lineage>
</organism>
<name>A0A543AMP0_9MICC</name>
<dbReference type="Proteomes" id="UP000319746">
    <property type="component" value="Unassembled WGS sequence"/>
</dbReference>
<dbReference type="Gene3D" id="3.40.50.2000">
    <property type="entry name" value="Glycogen Phosphorylase B"/>
    <property type="match status" value="2"/>
</dbReference>
<dbReference type="RefSeq" id="WP_141864098.1">
    <property type="nucleotide sequence ID" value="NZ_BAABAN010000017.1"/>
</dbReference>
<feature type="region of interest" description="Disordered" evidence="4">
    <location>
        <begin position="1"/>
        <end position="22"/>
    </location>
</feature>
<dbReference type="GO" id="GO:0016758">
    <property type="term" value="F:hexosyltransferase activity"/>
    <property type="evidence" value="ECO:0007669"/>
    <property type="project" value="TreeGrafter"/>
</dbReference>
<gene>
    <name evidence="7" type="ORF">FB556_0302</name>
</gene>
<evidence type="ECO:0000313" key="7">
    <source>
        <dbReference type="EMBL" id="TQL73854.1"/>
    </source>
</evidence>
<keyword evidence="2" id="KW-0328">Glycosyltransferase</keyword>
<dbReference type="PANTHER" id="PTHR45947">
    <property type="entry name" value="SULFOQUINOVOSYL TRANSFERASE SQD2"/>
    <property type="match status" value="1"/>
</dbReference>
<evidence type="ECO:0000256" key="2">
    <source>
        <dbReference type="ARBA" id="ARBA00022676"/>
    </source>
</evidence>
<sequence>MKHTLYDESAAGAQGRTTAEGERPKRIVILSQFYTPEPHRIASTIANTLAARGHEVSVVTGYPNRPAGKLYPGYKQRLCFTEYINGIPVHRVPLIVNYSRKALERIANFLTFSISALTVTSAIKNADVIYVYGSPTTAAIPAQVWQKTLGIPYVIHVQDLWPESVTDSGMVTNSKTNTMIRNIMQPWLKRAYGNAAGLIAISPGMKQLLIDRGNQANRCSVVYNWAVESTIQVKPAVSFTDAGLRLLYGGNFGVMQDLNTVIEAAKTFEDTDDFTLELAGGGTQETVLQQAAEGASNIKFLGRLSKEAVAKKYQEADFQLVTLKDIPIFRTTIPSKLQASLASGVPVITTVQGDVADLITKHHAGLVADPEDPESLAAAFRTAYHMTASQRAQMGANARKLYEENMSQHAAMAAVESILTRAIGAQRASRKPVEKAS</sequence>
<reference evidence="7 8" key="1">
    <citation type="submission" date="2019-06" db="EMBL/GenBank/DDBJ databases">
        <title>Sequencing the genomes of 1000 actinobacteria strains.</title>
        <authorList>
            <person name="Klenk H.-P."/>
        </authorList>
    </citation>
    <scope>NUCLEOTIDE SEQUENCE [LARGE SCALE GENOMIC DNA]</scope>
    <source>
        <strain evidence="7 8">DSM 24083</strain>
    </source>
</reference>
<dbReference type="InterPro" id="IPR028098">
    <property type="entry name" value="Glyco_trans_4-like_N"/>
</dbReference>
<evidence type="ECO:0000313" key="8">
    <source>
        <dbReference type="Proteomes" id="UP000319746"/>
    </source>
</evidence>
<evidence type="ECO:0000256" key="1">
    <source>
        <dbReference type="ARBA" id="ARBA00021292"/>
    </source>
</evidence>
<dbReference type="AlphaFoldDB" id="A0A543AMP0"/>
<evidence type="ECO:0000256" key="4">
    <source>
        <dbReference type="SAM" id="MobiDB-lite"/>
    </source>
</evidence>
<dbReference type="PANTHER" id="PTHR45947:SF3">
    <property type="entry name" value="SULFOQUINOVOSYL TRANSFERASE SQD2"/>
    <property type="match status" value="1"/>
</dbReference>
<feature type="domain" description="Glycosyltransferase subfamily 4-like N-terminal" evidence="6">
    <location>
        <begin position="41"/>
        <end position="225"/>
    </location>
</feature>
<proteinExistence type="predicted"/>
<evidence type="ECO:0000259" key="5">
    <source>
        <dbReference type="Pfam" id="PF00534"/>
    </source>
</evidence>
<keyword evidence="8" id="KW-1185">Reference proteome</keyword>
<comment type="caution">
    <text evidence="7">The sequence shown here is derived from an EMBL/GenBank/DDBJ whole genome shotgun (WGS) entry which is preliminary data.</text>
</comment>
<dbReference type="SUPFAM" id="SSF53756">
    <property type="entry name" value="UDP-Glycosyltransferase/glycogen phosphorylase"/>
    <property type="match status" value="1"/>
</dbReference>
<dbReference type="EMBL" id="VFOU01000001">
    <property type="protein sequence ID" value="TQL73854.1"/>
    <property type="molecule type" value="Genomic_DNA"/>
</dbReference>
<dbReference type="Pfam" id="PF00534">
    <property type="entry name" value="Glycos_transf_1"/>
    <property type="match status" value="1"/>
</dbReference>
<dbReference type="InterPro" id="IPR001296">
    <property type="entry name" value="Glyco_trans_1"/>
</dbReference>
<evidence type="ECO:0000259" key="6">
    <source>
        <dbReference type="Pfam" id="PF13579"/>
    </source>
</evidence>